<feature type="region of interest" description="Disordered" evidence="2">
    <location>
        <begin position="405"/>
        <end position="451"/>
    </location>
</feature>
<sequence>MRPQRKTIPDGTFQPNCFVCRRSAVLLTKLHKLTFAVEAKLESLSSLSRRVVSCFSVFSSNPSLFFFSSSFYFLLHHPVSTCVSSPVSSLLSGLRTGGVRSTSASIPHTAAPGGTFNIPRIVSHANPGAYNEEQDYLPEMSSHNTFSQQQRGMNPNVTPFSPAFTPNAMSQANQAQQALQMQMLQLEILKIQAAQAQQYQAEILAQAQRQQQAQNRRSSVGFNPPATAGPLSTGFDIRAATLNAQMRRAHQIEQQAQLGVGSDEHLPMTAALGGKFGSRTTSLNVPNSMMARYDDGGEATLPPTPSSTTVISGGTPLGNPSSNNISGGITQSKSDSATSWRRGGGKGNSVLANRSVTSPAVKVTPPPPERSSPPAGVALPATATSKFRPQPLRFSVVAQQPLPSVTIDTSEVNDNDDSSSTSSDKSGSHSSPTTPHSSSSNEMSLSPREEASKKLYEGLGIGRPASAVSNKEAPLQQYADSLQALASHRMASQPSRQPRGPPSGMDELEPKNFATRIRRQAIGGLGVLMDARERRDVVEI</sequence>
<gene>
    <name evidence="3" type="ORF">DFH05DRAFT_334611</name>
</gene>
<evidence type="ECO:0000256" key="1">
    <source>
        <dbReference type="SAM" id="Coils"/>
    </source>
</evidence>
<accession>A0A9W8NUY0</accession>
<feature type="compositionally biased region" description="Polar residues" evidence="2">
    <location>
        <begin position="320"/>
        <end position="339"/>
    </location>
</feature>
<dbReference type="Proteomes" id="UP001142393">
    <property type="component" value="Unassembled WGS sequence"/>
</dbReference>
<keyword evidence="1" id="KW-0175">Coiled coil</keyword>
<organism evidence="3 4">
    <name type="scientific">Lentinula detonsa</name>
    <dbReference type="NCBI Taxonomy" id="2804962"/>
    <lineage>
        <taxon>Eukaryota</taxon>
        <taxon>Fungi</taxon>
        <taxon>Dikarya</taxon>
        <taxon>Basidiomycota</taxon>
        <taxon>Agaricomycotina</taxon>
        <taxon>Agaricomycetes</taxon>
        <taxon>Agaricomycetidae</taxon>
        <taxon>Agaricales</taxon>
        <taxon>Marasmiineae</taxon>
        <taxon>Omphalotaceae</taxon>
        <taxon>Lentinula</taxon>
    </lineage>
</organism>
<dbReference type="AlphaFoldDB" id="A0A9W8NUY0"/>
<feature type="region of interest" description="Disordered" evidence="2">
    <location>
        <begin position="487"/>
        <end position="511"/>
    </location>
</feature>
<protein>
    <submittedName>
        <fullName evidence="3">Uncharacterized protein</fullName>
    </submittedName>
</protein>
<feature type="region of interest" description="Disordered" evidence="2">
    <location>
        <begin position="320"/>
        <end position="379"/>
    </location>
</feature>
<name>A0A9W8NUY0_9AGAR</name>
<evidence type="ECO:0000313" key="4">
    <source>
        <dbReference type="Proteomes" id="UP001142393"/>
    </source>
</evidence>
<feature type="compositionally biased region" description="Low complexity" evidence="2">
    <location>
        <begin position="418"/>
        <end position="440"/>
    </location>
</feature>
<dbReference type="EMBL" id="JANVFU010000012">
    <property type="protein sequence ID" value="KAJ3741377.1"/>
    <property type="molecule type" value="Genomic_DNA"/>
</dbReference>
<proteinExistence type="predicted"/>
<feature type="compositionally biased region" description="Low complexity" evidence="2">
    <location>
        <begin position="492"/>
        <end position="504"/>
    </location>
</feature>
<feature type="coiled-coil region" evidence="1">
    <location>
        <begin position="172"/>
        <end position="216"/>
    </location>
</feature>
<evidence type="ECO:0000256" key="2">
    <source>
        <dbReference type="SAM" id="MobiDB-lite"/>
    </source>
</evidence>
<evidence type="ECO:0000313" key="3">
    <source>
        <dbReference type="EMBL" id="KAJ3741377.1"/>
    </source>
</evidence>
<keyword evidence="4" id="KW-1185">Reference proteome</keyword>
<comment type="caution">
    <text evidence="3">The sequence shown here is derived from an EMBL/GenBank/DDBJ whole genome shotgun (WGS) entry which is preliminary data.</text>
</comment>
<reference evidence="3 4" key="1">
    <citation type="journal article" date="2023" name="Proc. Natl. Acad. Sci. U.S.A.">
        <title>A global phylogenomic analysis of the shiitake genus Lentinula.</title>
        <authorList>
            <person name="Sierra-Patev S."/>
            <person name="Min B."/>
            <person name="Naranjo-Ortiz M."/>
            <person name="Looney B."/>
            <person name="Konkel Z."/>
            <person name="Slot J.C."/>
            <person name="Sakamoto Y."/>
            <person name="Steenwyk J.L."/>
            <person name="Rokas A."/>
            <person name="Carro J."/>
            <person name="Camarero S."/>
            <person name="Ferreira P."/>
            <person name="Molpeceres G."/>
            <person name="Ruiz-Duenas F.J."/>
            <person name="Serrano A."/>
            <person name="Henrissat B."/>
            <person name="Drula E."/>
            <person name="Hughes K.W."/>
            <person name="Mata J.L."/>
            <person name="Ishikawa N.K."/>
            <person name="Vargas-Isla R."/>
            <person name="Ushijima S."/>
            <person name="Smith C.A."/>
            <person name="Donoghue J."/>
            <person name="Ahrendt S."/>
            <person name="Andreopoulos W."/>
            <person name="He G."/>
            <person name="LaButti K."/>
            <person name="Lipzen A."/>
            <person name="Ng V."/>
            <person name="Riley R."/>
            <person name="Sandor L."/>
            <person name="Barry K."/>
            <person name="Martinez A.T."/>
            <person name="Xiao Y."/>
            <person name="Gibbons J.G."/>
            <person name="Terashima K."/>
            <person name="Grigoriev I.V."/>
            <person name="Hibbett D."/>
        </authorList>
    </citation>
    <scope>NUCLEOTIDE SEQUENCE [LARGE SCALE GENOMIC DNA]</scope>
    <source>
        <strain evidence="3 4">TFB7810</strain>
    </source>
</reference>